<keyword evidence="1" id="KW-0812">Transmembrane</keyword>
<comment type="caution">
    <text evidence="2">The sequence shown here is derived from an EMBL/GenBank/DDBJ whole genome shotgun (WGS) entry which is preliminary data.</text>
</comment>
<evidence type="ECO:0000313" key="2">
    <source>
        <dbReference type="EMBL" id="PSL43703.1"/>
    </source>
</evidence>
<reference evidence="2 3" key="1">
    <citation type="submission" date="2018-03" db="EMBL/GenBank/DDBJ databases">
        <title>Genomic Encyclopedia of Archaeal and Bacterial Type Strains, Phase II (KMG-II): from individual species to whole genera.</title>
        <authorList>
            <person name="Goeker M."/>
        </authorList>
    </citation>
    <scope>NUCLEOTIDE SEQUENCE [LARGE SCALE GENOMIC DNA]</scope>
    <source>
        <strain evidence="2 3">DSM 24859</strain>
    </source>
</reference>
<sequence>MFGVNLKLYDIFRKDLHLSDDKARELVDTLDESLGKQLDAPVAQLATKSELKELEGRIKTSMYVVGIVQFIAIIGTLIAVVNFMIKK</sequence>
<accession>A0A2P8HBV0</accession>
<keyword evidence="1" id="KW-0472">Membrane</keyword>
<protein>
    <submittedName>
        <fullName evidence="2">Uncharacterized protein</fullName>
    </submittedName>
</protein>
<name>A0A2P8HBV0_CHINA</name>
<dbReference type="RefSeq" id="WP_106530690.1">
    <property type="nucleotide sequence ID" value="NZ_PYAW01000007.1"/>
</dbReference>
<evidence type="ECO:0000313" key="3">
    <source>
        <dbReference type="Proteomes" id="UP000240971"/>
    </source>
</evidence>
<proteinExistence type="predicted"/>
<gene>
    <name evidence="2" type="ORF">CLV51_10712</name>
</gene>
<organism evidence="2 3">
    <name type="scientific">Chitinophaga niastensis</name>
    <dbReference type="NCBI Taxonomy" id="536980"/>
    <lineage>
        <taxon>Bacteria</taxon>
        <taxon>Pseudomonadati</taxon>
        <taxon>Bacteroidota</taxon>
        <taxon>Chitinophagia</taxon>
        <taxon>Chitinophagales</taxon>
        <taxon>Chitinophagaceae</taxon>
        <taxon>Chitinophaga</taxon>
    </lineage>
</organism>
<dbReference type="OrthoDB" id="680524at2"/>
<dbReference type="EMBL" id="PYAW01000007">
    <property type="protein sequence ID" value="PSL43703.1"/>
    <property type="molecule type" value="Genomic_DNA"/>
</dbReference>
<dbReference type="Proteomes" id="UP000240971">
    <property type="component" value="Unassembled WGS sequence"/>
</dbReference>
<evidence type="ECO:0000256" key="1">
    <source>
        <dbReference type="SAM" id="Phobius"/>
    </source>
</evidence>
<keyword evidence="1" id="KW-1133">Transmembrane helix</keyword>
<dbReference type="AlphaFoldDB" id="A0A2P8HBV0"/>
<feature type="transmembrane region" description="Helical" evidence="1">
    <location>
        <begin position="62"/>
        <end position="85"/>
    </location>
</feature>
<keyword evidence="3" id="KW-1185">Reference proteome</keyword>